<dbReference type="RefSeq" id="WP_317637330.1">
    <property type="nucleotide sequence ID" value="NZ_AP026803.1"/>
</dbReference>
<sequence length="277" mass="31761">MKTNSNNWNLPAGDKYRNWSKQLLRQQVGHDQVLDQYLTGGQNYCINAKTLAVYEFQQQPLLGKYKSVAFDSQEGIVLSQRSSSALLTAYGKQCLLAGIEFQREFARQINIKGRNTIATGRLAYFSMRSYNAGNVDWVALHQMASFKVVKQYTINFVSIGPGGCVFTFNNCTNRIHDRLRTGLLYNHYLCKLGLAHLEERLGWKVKPPSGPSLLDQSDYFHPHQSSSDLSLNAILQDLLNKKHSRYAQYLADYYEQAYLTESHRVIYHLSQRPDTLY</sequence>
<protein>
    <submittedName>
        <fullName evidence="1">Uncharacterized protein</fullName>
    </submittedName>
</protein>
<organism evidence="1 2">
    <name type="scientific">Lactobacillus xylocopicola</name>
    <dbReference type="NCBI Taxonomy" id="2976676"/>
    <lineage>
        <taxon>Bacteria</taxon>
        <taxon>Bacillati</taxon>
        <taxon>Bacillota</taxon>
        <taxon>Bacilli</taxon>
        <taxon>Lactobacillales</taxon>
        <taxon>Lactobacillaceae</taxon>
        <taxon>Lactobacillus</taxon>
    </lineage>
</organism>
<dbReference type="EMBL" id="AP026803">
    <property type="protein sequence ID" value="BDR61100.1"/>
    <property type="molecule type" value="Genomic_DNA"/>
</dbReference>
<name>A0ABN6SLA2_9LACO</name>
<accession>A0ABN6SLA2</accession>
<dbReference type="Proteomes" id="UP001321741">
    <property type="component" value="Chromosome"/>
</dbReference>
<reference evidence="1 2" key="1">
    <citation type="journal article" date="2023" name="Microbiol. Spectr.">
        <title>Symbiosis of Carpenter Bees with Uncharacterized Lactic Acid Bacteria Showing NAD Auxotrophy.</title>
        <authorList>
            <person name="Kawasaki S."/>
            <person name="Ozawa K."/>
            <person name="Mori T."/>
            <person name="Yamamoto A."/>
            <person name="Ito M."/>
            <person name="Ohkuma M."/>
            <person name="Sakamoto M."/>
            <person name="Matsutani M."/>
        </authorList>
    </citation>
    <scope>NUCLEOTIDE SEQUENCE [LARGE SCALE GENOMIC DNA]</scope>
    <source>
        <strain evidence="1 2">Kim32-2</strain>
    </source>
</reference>
<evidence type="ECO:0000313" key="1">
    <source>
        <dbReference type="EMBL" id="BDR61100.1"/>
    </source>
</evidence>
<evidence type="ECO:0000313" key="2">
    <source>
        <dbReference type="Proteomes" id="UP001321741"/>
    </source>
</evidence>
<keyword evidence="2" id="KW-1185">Reference proteome</keyword>
<gene>
    <name evidence="1" type="ORF">KIM322_13610</name>
</gene>
<proteinExistence type="predicted"/>